<keyword evidence="1 4" id="KW-0312">Gluconeogenesis</keyword>
<dbReference type="GO" id="GO:0004347">
    <property type="term" value="F:glucose-6-phosphate isomerase activity"/>
    <property type="evidence" value="ECO:0007669"/>
    <property type="project" value="UniProtKB-EC"/>
</dbReference>
<reference evidence="7" key="1">
    <citation type="submission" date="2017-03" db="EMBL/GenBank/DDBJ databases">
        <authorList>
            <person name="Monnet C."/>
        </authorList>
    </citation>
    <scope>NUCLEOTIDE SEQUENCE [LARGE SCALE GENOMIC DNA]</scope>
    <source>
        <strain evidence="7">SJ5-8</strain>
    </source>
</reference>
<dbReference type="GO" id="GO:0006096">
    <property type="term" value="P:glycolytic process"/>
    <property type="evidence" value="ECO:0007669"/>
    <property type="project" value="UniProtKB-UniPathway"/>
</dbReference>
<feature type="compositionally biased region" description="Low complexity" evidence="5">
    <location>
        <begin position="582"/>
        <end position="591"/>
    </location>
</feature>
<dbReference type="OrthoDB" id="140919at2"/>
<name>A0A2H1L2J5_9MICO</name>
<sequence>MTTDIGFPAPDVFEAELDRMVDLRLASRIAQRDATIWGPDAAQLAASHLGWTDLHTRAAGLIEQIDTLRAELADDGIDRIVLAGMGGSSLGAEVIARAHGADLIVLDTTDPMDIAALCDGDDLERSAMVVATKSGTTIETVSAASAFAQALLAAGIEPRRRLIAVTDPDTPMAEQALEEGWRRVFLTDPSVGGRYSALAAFGLVPAGLAGADVQRVVDEAAEVADGVRADDPENPALRIGALLTAAHARGVRTLALAATDESLVGLPDWIEQLVAESSGKEGAGMLPIACESVDAAGFEDAHAATALGYLGPAMGTHQPISGVALSYEAPLGSQLLVWETATALLCAGIGVDPFNQPDVEAAKERARAMLQPDASLTAAPAVAPAFVDGPVTVHTMDSTPAPDTEDTEDSEAGEVSLAASIAALFPSQDDEDEYLAVQVFLSAEHDEAAASLRELLARKSGGTVAFGWGPRYLHSTGQIHKGGRPDGTFLFISADPATGPTVAVPEAGFDFARLQAAQAEGDAQVLADLGRRVVHLTLADRQEGVAHVLGAIEALPDPPPRRPEDEDVEALDDSDVSDASETTDAGPAADADFPDEGREEEERLR</sequence>
<accession>A0A2H1L2J5</accession>
<evidence type="ECO:0000256" key="3">
    <source>
        <dbReference type="ARBA" id="ARBA00023235"/>
    </source>
</evidence>
<dbReference type="SUPFAM" id="SSF53697">
    <property type="entry name" value="SIS domain"/>
    <property type="match status" value="1"/>
</dbReference>
<gene>
    <name evidence="6" type="ORF">BJEO58_00501</name>
</gene>
<dbReference type="PRINTS" id="PR00662">
    <property type="entry name" value="G6PISOMERASE"/>
</dbReference>
<proteinExistence type="inferred from homology"/>
<keyword evidence="3 4" id="KW-0413">Isomerase</keyword>
<dbReference type="InterPro" id="IPR046348">
    <property type="entry name" value="SIS_dom_sf"/>
</dbReference>
<protein>
    <recommendedName>
        <fullName evidence="4">Glucose-6-phosphate isomerase</fullName>
        <ecNumber evidence="4">5.3.1.9</ecNumber>
    </recommendedName>
</protein>
<comment type="catalytic activity">
    <reaction evidence="4">
        <text>alpha-D-glucose 6-phosphate = beta-D-fructose 6-phosphate</text>
        <dbReference type="Rhea" id="RHEA:11816"/>
        <dbReference type="ChEBI" id="CHEBI:57634"/>
        <dbReference type="ChEBI" id="CHEBI:58225"/>
        <dbReference type="EC" id="5.3.1.9"/>
    </reaction>
</comment>
<feature type="region of interest" description="Disordered" evidence="5">
    <location>
        <begin position="552"/>
        <end position="605"/>
    </location>
</feature>
<evidence type="ECO:0000256" key="5">
    <source>
        <dbReference type="SAM" id="MobiDB-lite"/>
    </source>
</evidence>
<feature type="compositionally biased region" description="Acidic residues" evidence="5">
    <location>
        <begin position="565"/>
        <end position="578"/>
    </location>
</feature>
<dbReference type="UniPathway" id="UPA00109">
    <property type="reaction ID" value="UER00181"/>
</dbReference>
<dbReference type="PANTHER" id="PTHR11469:SF1">
    <property type="entry name" value="GLUCOSE-6-PHOSPHATE ISOMERASE"/>
    <property type="match status" value="1"/>
</dbReference>
<evidence type="ECO:0000256" key="2">
    <source>
        <dbReference type="ARBA" id="ARBA00023152"/>
    </source>
</evidence>
<organism evidence="6 7">
    <name type="scientific">Brevibacterium jeotgali</name>
    <dbReference type="NCBI Taxonomy" id="1262550"/>
    <lineage>
        <taxon>Bacteria</taxon>
        <taxon>Bacillati</taxon>
        <taxon>Actinomycetota</taxon>
        <taxon>Actinomycetes</taxon>
        <taxon>Micrococcales</taxon>
        <taxon>Brevibacteriaceae</taxon>
        <taxon>Brevibacterium</taxon>
    </lineage>
</organism>
<dbReference type="EMBL" id="FXZM01000002">
    <property type="protein sequence ID" value="SMY10925.1"/>
    <property type="molecule type" value="Genomic_DNA"/>
</dbReference>
<evidence type="ECO:0000313" key="6">
    <source>
        <dbReference type="EMBL" id="SMY10925.1"/>
    </source>
</evidence>
<dbReference type="EC" id="5.3.1.9" evidence="4"/>
<dbReference type="GO" id="GO:0051156">
    <property type="term" value="P:glucose 6-phosphate metabolic process"/>
    <property type="evidence" value="ECO:0007669"/>
    <property type="project" value="TreeGrafter"/>
</dbReference>
<keyword evidence="2 4" id="KW-0324">Glycolysis</keyword>
<dbReference type="RefSeq" id="WP_101587476.1">
    <property type="nucleotide sequence ID" value="NZ_FXZM01000002.1"/>
</dbReference>
<dbReference type="PROSITE" id="PS51463">
    <property type="entry name" value="P_GLUCOSE_ISOMERASE_3"/>
    <property type="match status" value="1"/>
</dbReference>
<dbReference type="InterPro" id="IPR001672">
    <property type="entry name" value="G6P_Isomerase"/>
</dbReference>
<evidence type="ECO:0000256" key="1">
    <source>
        <dbReference type="ARBA" id="ARBA00022432"/>
    </source>
</evidence>
<dbReference type="GO" id="GO:0005829">
    <property type="term" value="C:cytosol"/>
    <property type="evidence" value="ECO:0007669"/>
    <property type="project" value="TreeGrafter"/>
</dbReference>
<evidence type="ECO:0000256" key="4">
    <source>
        <dbReference type="RuleBase" id="RU000612"/>
    </source>
</evidence>
<dbReference type="GO" id="GO:0048029">
    <property type="term" value="F:monosaccharide binding"/>
    <property type="evidence" value="ECO:0007669"/>
    <property type="project" value="TreeGrafter"/>
</dbReference>
<dbReference type="Pfam" id="PF00342">
    <property type="entry name" value="PGI"/>
    <property type="match status" value="1"/>
</dbReference>
<dbReference type="GO" id="GO:0097367">
    <property type="term" value="F:carbohydrate derivative binding"/>
    <property type="evidence" value="ECO:0007669"/>
    <property type="project" value="InterPro"/>
</dbReference>
<dbReference type="PANTHER" id="PTHR11469">
    <property type="entry name" value="GLUCOSE-6-PHOSPHATE ISOMERASE"/>
    <property type="match status" value="1"/>
</dbReference>
<comment type="pathway">
    <text evidence="4">Carbohydrate degradation; glycolysis; D-glyceraldehyde 3-phosphate and glycerone phosphate from D-glucose: step 2/4.</text>
</comment>
<comment type="similarity">
    <text evidence="4">Belongs to the GPI family.</text>
</comment>
<dbReference type="Gene3D" id="3.40.50.10490">
    <property type="entry name" value="Glucose-6-phosphate isomerase like protein, domain 1"/>
    <property type="match status" value="2"/>
</dbReference>
<dbReference type="AlphaFoldDB" id="A0A2H1L2J5"/>
<keyword evidence="7" id="KW-1185">Reference proteome</keyword>
<dbReference type="GO" id="GO:0006094">
    <property type="term" value="P:gluconeogenesis"/>
    <property type="evidence" value="ECO:0007669"/>
    <property type="project" value="UniProtKB-KW"/>
</dbReference>
<evidence type="ECO:0000313" key="7">
    <source>
        <dbReference type="Proteomes" id="UP000234462"/>
    </source>
</evidence>
<dbReference type="Proteomes" id="UP000234462">
    <property type="component" value="Unassembled WGS sequence"/>
</dbReference>